<dbReference type="Proteomes" id="UP001604277">
    <property type="component" value="Unassembled WGS sequence"/>
</dbReference>
<proteinExistence type="predicted"/>
<reference evidence="2" key="1">
    <citation type="submission" date="2024-07" db="EMBL/GenBank/DDBJ databases">
        <title>Two chromosome-level genome assemblies of Korean endemic species Abeliophyllum distichum and Forsythia ovata (Oleaceae).</title>
        <authorList>
            <person name="Jang H."/>
        </authorList>
    </citation>
    <scope>NUCLEOTIDE SEQUENCE [LARGE SCALE GENOMIC DNA]</scope>
</reference>
<sequence>MGSAEAELKYALLGYVTKARRLVGGAWRVREIISKPTWKFMIDWTIFSFEIFNSIINECSGVDCCVIMAAEGPNPTLGMGKSYAEIVEGKKNPISPQTKSFKDVVVEKKSEFGSSKYLSSG</sequence>
<protein>
    <submittedName>
        <fullName evidence="1">Uncharacterized protein</fullName>
    </submittedName>
</protein>
<name>A0ABD1UY23_9LAMI</name>
<evidence type="ECO:0000313" key="1">
    <source>
        <dbReference type="EMBL" id="KAL2529852.1"/>
    </source>
</evidence>
<keyword evidence="2" id="KW-1185">Reference proteome</keyword>
<organism evidence="1 2">
    <name type="scientific">Forsythia ovata</name>
    <dbReference type="NCBI Taxonomy" id="205694"/>
    <lineage>
        <taxon>Eukaryota</taxon>
        <taxon>Viridiplantae</taxon>
        <taxon>Streptophyta</taxon>
        <taxon>Embryophyta</taxon>
        <taxon>Tracheophyta</taxon>
        <taxon>Spermatophyta</taxon>
        <taxon>Magnoliopsida</taxon>
        <taxon>eudicotyledons</taxon>
        <taxon>Gunneridae</taxon>
        <taxon>Pentapetalae</taxon>
        <taxon>asterids</taxon>
        <taxon>lamiids</taxon>
        <taxon>Lamiales</taxon>
        <taxon>Oleaceae</taxon>
        <taxon>Forsythieae</taxon>
        <taxon>Forsythia</taxon>
    </lineage>
</organism>
<evidence type="ECO:0000313" key="2">
    <source>
        <dbReference type="Proteomes" id="UP001604277"/>
    </source>
</evidence>
<accession>A0ABD1UY23</accession>
<dbReference type="EMBL" id="JBFOLJ010000006">
    <property type="protein sequence ID" value="KAL2529852.1"/>
    <property type="molecule type" value="Genomic_DNA"/>
</dbReference>
<comment type="caution">
    <text evidence="1">The sequence shown here is derived from an EMBL/GenBank/DDBJ whole genome shotgun (WGS) entry which is preliminary data.</text>
</comment>
<gene>
    <name evidence="1" type="ORF">Fot_22453</name>
</gene>
<dbReference type="AlphaFoldDB" id="A0ABD1UY23"/>